<evidence type="ECO:0000259" key="4">
    <source>
        <dbReference type="Pfam" id="PF08241"/>
    </source>
</evidence>
<keyword evidence="2" id="KW-0808">Transferase</keyword>
<dbReference type="Gene3D" id="3.40.50.150">
    <property type="entry name" value="Vaccinia Virus protein VP39"/>
    <property type="match status" value="1"/>
</dbReference>
<dbReference type="CDD" id="cd02440">
    <property type="entry name" value="AdoMet_MTases"/>
    <property type="match status" value="1"/>
</dbReference>
<dbReference type="InterPro" id="IPR013216">
    <property type="entry name" value="Methyltransf_11"/>
</dbReference>
<accession>A0ABU0MQ21</accession>
<sequence>MTVFDRALVRRRRDRAVAEFSDHSFLFDEIAERLADRLEDVIRPFPLALDLGCHDGALARALAAPGGAVGREFGGGWRKGIEHLVACDLSPDFARAAFGNGATVLAADEEFLPFAPGSFDLVVSNLSLHWVNDLPGALVQIRQALKPDGFFCAAMLGGDTLVELRRCLYEAEMEVAGGVSPRVSPFAEIKDAGGLLQRAGFALPVVDSDTLTVTYSDAFALMRELRGMGETNAVLARRKVPATRRLLFEAAQRYAQLYAEPDGRIPVTFQVLYLAGWSPHESQQQPLKPGSGQVPLGDALKGGARH</sequence>
<name>A0ABU0MQ21_9PROT</name>
<dbReference type="PANTHER" id="PTHR13090">
    <property type="entry name" value="ARGININE-HYDROXYLASE NDUFAF5, MITOCHONDRIAL"/>
    <property type="match status" value="1"/>
</dbReference>
<feature type="region of interest" description="Disordered" evidence="3">
    <location>
        <begin position="282"/>
        <end position="306"/>
    </location>
</feature>
<protein>
    <submittedName>
        <fullName evidence="5">SAM-dependent methyltransferase</fullName>
    </submittedName>
</protein>
<dbReference type="Proteomes" id="UP001244552">
    <property type="component" value="Unassembled WGS sequence"/>
</dbReference>
<evidence type="ECO:0000313" key="5">
    <source>
        <dbReference type="EMBL" id="MDQ0535570.1"/>
    </source>
</evidence>
<feature type="domain" description="Methyltransferase type 11" evidence="4">
    <location>
        <begin position="49"/>
        <end position="152"/>
    </location>
</feature>
<keyword evidence="1 5" id="KW-0489">Methyltransferase</keyword>
<evidence type="ECO:0000256" key="3">
    <source>
        <dbReference type="SAM" id="MobiDB-lite"/>
    </source>
</evidence>
<dbReference type="Pfam" id="PF08241">
    <property type="entry name" value="Methyltransf_11"/>
    <property type="match status" value="1"/>
</dbReference>
<dbReference type="GO" id="GO:0032259">
    <property type="term" value="P:methylation"/>
    <property type="evidence" value="ECO:0007669"/>
    <property type="project" value="UniProtKB-KW"/>
</dbReference>
<keyword evidence="6" id="KW-1185">Reference proteome</keyword>
<reference evidence="5 6" key="1">
    <citation type="submission" date="2023-07" db="EMBL/GenBank/DDBJ databases">
        <title>Genomic Encyclopedia of Type Strains, Phase IV (KMG-IV): sequencing the most valuable type-strain genomes for metagenomic binning, comparative biology and taxonomic classification.</title>
        <authorList>
            <person name="Goeker M."/>
        </authorList>
    </citation>
    <scope>NUCLEOTIDE SEQUENCE [LARGE SCALE GENOMIC DNA]</scope>
    <source>
        <strain evidence="5 6">DSM 19922</strain>
    </source>
</reference>
<organism evidence="5 6">
    <name type="scientific">Azospirillum picis</name>
    <dbReference type="NCBI Taxonomy" id="488438"/>
    <lineage>
        <taxon>Bacteria</taxon>
        <taxon>Pseudomonadati</taxon>
        <taxon>Pseudomonadota</taxon>
        <taxon>Alphaproteobacteria</taxon>
        <taxon>Rhodospirillales</taxon>
        <taxon>Azospirillaceae</taxon>
        <taxon>Azospirillum</taxon>
    </lineage>
</organism>
<dbReference type="InterPro" id="IPR029063">
    <property type="entry name" value="SAM-dependent_MTases_sf"/>
</dbReference>
<evidence type="ECO:0000256" key="2">
    <source>
        <dbReference type="ARBA" id="ARBA00022679"/>
    </source>
</evidence>
<dbReference type="EMBL" id="JAUSVU010000018">
    <property type="protein sequence ID" value="MDQ0535570.1"/>
    <property type="molecule type" value="Genomic_DNA"/>
</dbReference>
<comment type="caution">
    <text evidence="5">The sequence shown here is derived from an EMBL/GenBank/DDBJ whole genome shotgun (WGS) entry which is preliminary data.</text>
</comment>
<dbReference type="GO" id="GO:0008168">
    <property type="term" value="F:methyltransferase activity"/>
    <property type="evidence" value="ECO:0007669"/>
    <property type="project" value="UniProtKB-KW"/>
</dbReference>
<dbReference type="PANTHER" id="PTHR13090:SF1">
    <property type="entry name" value="ARGININE-HYDROXYLASE NDUFAF5, MITOCHONDRIAL"/>
    <property type="match status" value="1"/>
</dbReference>
<evidence type="ECO:0000256" key="1">
    <source>
        <dbReference type="ARBA" id="ARBA00022603"/>
    </source>
</evidence>
<evidence type="ECO:0000313" key="6">
    <source>
        <dbReference type="Proteomes" id="UP001244552"/>
    </source>
</evidence>
<dbReference type="InterPro" id="IPR050602">
    <property type="entry name" value="Malonyl-ACP_OMT"/>
</dbReference>
<dbReference type="SUPFAM" id="SSF53335">
    <property type="entry name" value="S-adenosyl-L-methionine-dependent methyltransferases"/>
    <property type="match status" value="1"/>
</dbReference>
<proteinExistence type="predicted"/>
<gene>
    <name evidence="5" type="ORF">QO018_004452</name>
</gene>